<feature type="compositionally biased region" description="Basic and acidic residues" evidence="1">
    <location>
        <begin position="292"/>
        <end position="306"/>
    </location>
</feature>
<dbReference type="GO" id="GO:0003735">
    <property type="term" value="F:structural constituent of ribosome"/>
    <property type="evidence" value="ECO:0007669"/>
    <property type="project" value="TreeGrafter"/>
</dbReference>
<feature type="region of interest" description="Disordered" evidence="1">
    <location>
        <begin position="259"/>
        <end position="309"/>
    </location>
</feature>
<feature type="region of interest" description="Disordered" evidence="1">
    <location>
        <begin position="336"/>
        <end position="415"/>
    </location>
</feature>
<feature type="compositionally biased region" description="Low complexity" evidence="1">
    <location>
        <begin position="364"/>
        <end position="384"/>
    </location>
</feature>
<dbReference type="GO" id="GO:0005763">
    <property type="term" value="C:mitochondrial small ribosomal subunit"/>
    <property type="evidence" value="ECO:0007669"/>
    <property type="project" value="TreeGrafter"/>
</dbReference>
<evidence type="ECO:0000313" key="2">
    <source>
        <dbReference type="EMBL" id="PLW08338.1"/>
    </source>
</evidence>
<dbReference type="Pfam" id="PF12298">
    <property type="entry name" value="Bot1p"/>
    <property type="match status" value="2"/>
</dbReference>
<feature type="compositionally biased region" description="Basic residues" evidence="1">
    <location>
        <begin position="71"/>
        <end position="81"/>
    </location>
</feature>
<evidence type="ECO:0000256" key="1">
    <source>
        <dbReference type="SAM" id="MobiDB-lite"/>
    </source>
</evidence>
<dbReference type="Proteomes" id="UP000235392">
    <property type="component" value="Unassembled WGS sequence"/>
</dbReference>
<dbReference type="InterPro" id="IPR021036">
    <property type="entry name" value="Ribosomal_mS45"/>
</dbReference>
<keyword evidence="4" id="KW-1185">Reference proteome</keyword>
<feature type="compositionally biased region" description="Polar residues" evidence="1">
    <location>
        <begin position="385"/>
        <end position="411"/>
    </location>
</feature>
<name>A0A2N5S525_9BASI</name>
<gene>
    <name evidence="2" type="ORF">PCANC_25678</name>
    <name evidence="3" type="ORF">PCASD_26105</name>
</gene>
<dbReference type="AlphaFoldDB" id="A0A2N5S525"/>
<dbReference type="GO" id="GO:0032543">
    <property type="term" value="P:mitochondrial translation"/>
    <property type="evidence" value="ECO:0007669"/>
    <property type="project" value="TreeGrafter"/>
</dbReference>
<feature type="region of interest" description="Disordered" evidence="1">
    <location>
        <begin position="58"/>
        <end position="81"/>
    </location>
</feature>
<sequence>MFIRPRRLFPLTQKRIPVPLHAPSASRLRPSIRSPIGTPQSRHLGSIARIQALDKTAGSEEEEDDLLSSLTRRRGGRTKRGIQKISPKDWLLSEEGLKFRHPTIGRTNWLGDDIPFPTNPWFKPQPPLSDKMRTKVYESFKQRILKTYQQNDLSALPSDEKKRQEQIFIRETSEQWGICRDRVSAIIRLKAMENSWPLNQTNEEGQPIKAHKRTLQLNFEKGMESVLGIQTDQVPRRNEDIDELANRRLQRKSSFYGTQFVPIDSPQPDAQPPAPTPEVNQTPVQRSRNKNKYQETDEPTETRHVIGSDGIPRPSVCYISNQPNKVPMVFTDVSEFPRAPKPMSKRKAKYYPKTSLLPDYSSQATRNSTPSTRRSHSTAAATTSVEQMSAPSFSPSNSEVRETPSASNIQQGEKDLERRNLTARLLRQLKGCANSENGSKLLDQFINLPDHSKFGSLTETGAEDIKEALLLRAGGLSFKTSGAKKLDGNCHSDQTQNGNSSLVCEDEKQIQSIKIEMIKSIYLKKLELNSTGRLLLPKSIRSKEEKDLKILQNTASCSVTERAARINRTNSSSQSNSLDLVSSRSNQLVRRCMKGPLGRIKQRQQLQLFKRNQPGDH</sequence>
<dbReference type="Proteomes" id="UP000235388">
    <property type="component" value="Unassembled WGS sequence"/>
</dbReference>
<dbReference type="OrthoDB" id="10052321at2759"/>
<reference evidence="4 5" key="1">
    <citation type="submission" date="2017-11" db="EMBL/GenBank/DDBJ databases">
        <title>De novo assembly and phasing of dikaryotic genomes from two isolates of Puccinia coronata f. sp. avenae, the causal agent of oat crown rust.</title>
        <authorList>
            <person name="Miller M.E."/>
            <person name="Zhang Y."/>
            <person name="Omidvar V."/>
            <person name="Sperschneider J."/>
            <person name="Schwessinger B."/>
            <person name="Raley C."/>
            <person name="Palmer J.M."/>
            <person name="Garnica D."/>
            <person name="Upadhyaya N."/>
            <person name="Rathjen J."/>
            <person name="Taylor J.M."/>
            <person name="Park R.F."/>
            <person name="Dodds P.N."/>
            <person name="Hirsch C.D."/>
            <person name="Kianian S.F."/>
            <person name="Figueroa M."/>
        </authorList>
    </citation>
    <scope>NUCLEOTIDE SEQUENCE [LARGE SCALE GENOMIC DNA]</scope>
    <source>
        <strain evidence="2">12NC29</strain>
        <strain evidence="3">12SD80</strain>
    </source>
</reference>
<comment type="caution">
    <text evidence="2">The sequence shown here is derived from an EMBL/GenBank/DDBJ whole genome shotgun (WGS) entry which is preliminary data.</text>
</comment>
<dbReference type="EMBL" id="PGCI01001015">
    <property type="protein sequence ID" value="PLW09309.1"/>
    <property type="molecule type" value="Genomic_DNA"/>
</dbReference>
<dbReference type="EMBL" id="PGCJ01001167">
    <property type="protein sequence ID" value="PLW08338.1"/>
    <property type="molecule type" value="Genomic_DNA"/>
</dbReference>
<proteinExistence type="predicted"/>
<evidence type="ECO:0000313" key="5">
    <source>
        <dbReference type="Proteomes" id="UP000235392"/>
    </source>
</evidence>
<dbReference type="PANTHER" id="PTHR28158:SF1">
    <property type="entry name" value="SMALL RIBOSOMAL SUBUNIT PROTEIN MS45"/>
    <property type="match status" value="1"/>
</dbReference>
<evidence type="ECO:0000313" key="3">
    <source>
        <dbReference type="EMBL" id="PLW09309.1"/>
    </source>
</evidence>
<dbReference type="PANTHER" id="PTHR28158">
    <property type="entry name" value="37S RIBOSOMAL PROTEIN S35, MITOCHONDRIAL"/>
    <property type="match status" value="1"/>
</dbReference>
<organism evidence="2 4">
    <name type="scientific">Puccinia coronata f. sp. avenae</name>
    <dbReference type="NCBI Taxonomy" id="200324"/>
    <lineage>
        <taxon>Eukaryota</taxon>
        <taxon>Fungi</taxon>
        <taxon>Dikarya</taxon>
        <taxon>Basidiomycota</taxon>
        <taxon>Pucciniomycotina</taxon>
        <taxon>Pucciniomycetes</taxon>
        <taxon>Pucciniales</taxon>
        <taxon>Pucciniaceae</taxon>
        <taxon>Puccinia</taxon>
    </lineage>
</organism>
<accession>A0A2N5S525</accession>
<evidence type="ECO:0000313" key="4">
    <source>
        <dbReference type="Proteomes" id="UP000235388"/>
    </source>
</evidence>
<protein>
    <submittedName>
        <fullName evidence="2">Uncharacterized protein</fullName>
    </submittedName>
</protein>